<accession>A0A8T0PI54</accession>
<organism evidence="2 3">
    <name type="scientific">Panicum virgatum</name>
    <name type="common">Blackwell switchgrass</name>
    <dbReference type="NCBI Taxonomy" id="38727"/>
    <lineage>
        <taxon>Eukaryota</taxon>
        <taxon>Viridiplantae</taxon>
        <taxon>Streptophyta</taxon>
        <taxon>Embryophyta</taxon>
        <taxon>Tracheophyta</taxon>
        <taxon>Spermatophyta</taxon>
        <taxon>Magnoliopsida</taxon>
        <taxon>Liliopsida</taxon>
        <taxon>Poales</taxon>
        <taxon>Poaceae</taxon>
        <taxon>PACMAD clade</taxon>
        <taxon>Panicoideae</taxon>
        <taxon>Panicodae</taxon>
        <taxon>Paniceae</taxon>
        <taxon>Panicinae</taxon>
        <taxon>Panicum</taxon>
        <taxon>Panicum sect. Hiantes</taxon>
    </lineage>
</organism>
<name>A0A8T0PI54_PANVG</name>
<sequence>MGGYGRPGGVTLPQSPCESRPLRRQAPSHFGTEASEQVAAGAPSSSQLQRLCNSPSPPVSFSSLRPADVLPCLLVSLAPGPFFNLNAGLGCLVGQPIRPADSVTRRTGSRLH</sequence>
<dbReference type="Proteomes" id="UP000823388">
    <property type="component" value="Chromosome 8K"/>
</dbReference>
<protein>
    <submittedName>
        <fullName evidence="2">Uncharacterized protein</fullName>
    </submittedName>
</protein>
<keyword evidence="3" id="KW-1185">Reference proteome</keyword>
<reference evidence="2" key="1">
    <citation type="submission" date="2020-05" db="EMBL/GenBank/DDBJ databases">
        <title>WGS assembly of Panicum virgatum.</title>
        <authorList>
            <person name="Lovell J.T."/>
            <person name="Jenkins J."/>
            <person name="Shu S."/>
            <person name="Juenger T.E."/>
            <person name="Schmutz J."/>
        </authorList>
    </citation>
    <scope>NUCLEOTIDE SEQUENCE</scope>
    <source>
        <strain evidence="2">AP13</strain>
    </source>
</reference>
<feature type="compositionally biased region" description="Polar residues" evidence="1">
    <location>
        <begin position="43"/>
        <end position="60"/>
    </location>
</feature>
<feature type="region of interest" description="Disordered" evidence="1">
    <location>
        <begin position="1"/>
        <end position="60"/>
    </location>
</feature>
<proteinExistence type="predicted"/>
<dbReference type="EMBL" id="CM029051">
    <property type="protein sequence ID" value="KAG2561831.1"/>
    <property type="molecule type" value="Genomic_DNA"/>
</dbReference>
<evidence type="ECO:0000256" key="1">
    <source>
        <dbReference type="SAM" id="MobiDB-lite"/>
    </source>
</evidence>
<evidence type="ECO:0000313" key="3">
    <source>
        <dbReference type="Proteomes" id="UP000823388"/>
    </source>
</evidence>
<gene>
    <name evidence="2" type="ORF">PVAP13_8KG232201</name>
</gene>
<dbReference type="AlphaFoldDB" id="A0A8T0PI54"/>
<comment type="caution">
    <text evidence="2">The sequence shown here is derived from an EMBL/GenBank/DDBJ whole genome shotgun (WGS) entry which is preliminary data.</text>
</comment>
<evidence type="ECO:0000313" key="2">
    <source>
        <dbReference type="EMBL" id="KAG2561831.1"/>
    </source>
</evidence>